<dbReference type="EMBL" id="KI397513">
    <property type="protein sequence ID" value="ERM94069.1"/>
    <property type="molecule type" value="Genomic_DNA"/>
</dbReference>
<evidence type="ECO:0000256" key="7">
    <source>
        <dbReference type="SAM" id="SignalP"/>
    </source>
</evidence>
<dbReference type="PROSITE" id="PS51767">
    <property type="entry name" value="PEPTIDASE_A1"/>
    <property type="match status" value="1"/>
</dbReference>
<keyword evidence="2" id="KW-0645">Protease</keyword>
<dbReference type="STRING" id="13333.W1NFU6"/>
<evidence type="ECO:0000256" key="6">
    <source>
        <dbReference type="PIRSR" id="PIRSR601461-1"/>
    </source>
</evidence>
<feature type="active site" evidence="6">
    <location>
        <position position="90"/>
    </location>
</feature>
<dbReference type="PANTHER" id="PTHR47967">
    <property type="entry name" value="OS07G0603500 PROTEIN-RELATED"/>
    <property type="match status" value="1"/>
</dbReference>
<dbReference type="InterPro" id="IPR034161">
    <property type="entry name" value="Pepsin-like_plant"/>
</dbReference>
<dbReference type="InterPro" id="IPR032861">
    <property type="entry name" value="TAXi_N"/>
</dbReference>
<dbReference type="InterPro" id="IPR032799">
    <property type="entry name" value="TAXi_C"/>
</dbReference>
<evidence type="ECO:0000313" key="10">
    <source>
        <dbReference type="Proteomes" id="UP000017836"/>
    </source>
</evidence>
<evidence type="ECO:0000256" key="3">
    <source>
        <dbReference type="ARBA" id="ARBA00022750"/>
    </source>
</evidence>
<feature type="active site" evidence="6">
    <location>
        <position position="309"/>
    </location>
</feature>
<keyword evidence="7" id="KW-0732">Signal</keyword>
<feature type="chain" id="PRO_5004806509" description="Peptidase A1 domain-containing protein" evidence="7">
    <location>
        <begin position="24"/>
        <end position="430"/>
    </location>
</feature>
<dbReference type="AlphaFoldDB" id="W1NFU6"/>
<dbReference type="PANTHER" id="PTHR47967:SF46">
    <property type="entry name" value="ASPARTIC PROTEINASE NEPENTHESIN-1"/>
    <property type="match status" value="1"/>
</dbReference>
<dbReference type="InterPro" id="IPR033121">
    <property type="entry name" value="PEPTIDASE_A1"/>
</dbReference>
<dbReference type="Gramene" id="ERM94069">
    <property type="protein sequence ID" value="ERM94069"/>
    <property type="gene ID" value="AMTR_s00010p00081970"/>
</dbReference>
<evidence type="ECO:0000259" key="8">
    <source>
        <dbReference type="PROSITE" id="PS51767"/>
    </source>
</evidence>
<dbReference type="Gene3D" id="2.40.70.10">
    <property type="entry name" value="Acid Proteases"/>
    <property type="match status" value="2"/>
</dbReference>
<dbReference type="FunFam" id="2.40.70.10:FF:000033">
    <property type="entry name" value="Aspartyl protease family protein"/>
    <property type="match status" value="1"/>
</dbReference>
<dbReference type="Pfam" id="PF14541">
    <property type="entry name" value="TAXi_C"/>
    <property type="match status" value="1"/>
</dbReference>
<dbReference type="PRINTS" id="PR00792">
    <property type="entry name" value="PEPSIN"/>
</dbReference>
<gene>
    <name evidence="9" type="ORF">AMTR_s00010p00081970</name>
</gene>
<reference evidence="10" key="1">
    <citation type="journal article" date="2013" name="Science">
        <title>The Amborella genome and the evolution of flowering plants.</title>
        <authorList>
            <consortium name="Amborella Genome Project"/>
        </authorList>
    </citation>
    <scope>NUCLEOTIDE SEQUENCE [LARGE SCALE GENOMIC DNA]</scope>
</reference>
<dbReference type="KEGG" id="atr:18422073"/>
<dbReference type="GO" id="GO:0004190">
    <property type="term" value="F:aspartic-type endopeptidase activity"/>
    <property type="evidence" value="ECO:0000318"/>
    <property type="project" value="GO_Central"/>
</dbReference>
<comment type="similarity">
    <text evidence="1">Belongs to the peptidase A1 family.</text>
</comment>
<dbReference type="Proteomes" id="UP000017836">
    <property type="component" value="Unassembled WGS sequence"/>
</dbReference>
<feature type="signal peptide" evidence="7">
    <location>
        <begin position="1"/>
        <end position="23"/>
    </location>
</feature>
<evidence type="ECO:0000256" key="5">
    <source>
        <dbReference type="ARBA" id="ARBA00023180"/>
    </source>
</evidence>
<accession>W1NFU6</accession>
<dbReference type="InterPro" id="IPR001461">
    <property type="entry name" value="Aspartic_peptidase_A1"/>
</dbReference>
<keyword evidence="3" id="KW-0064">Aspartyl protease</keyword>
<dbReference type="MEROPS" id="A01.A11"/>
<evidence type="ECO:0000256" key="1">
    <source>
        <dbReference type="ARBA" id="ARBA00007447"/>
    </source>
</evidence>
<proteinExistence type="inferred from homology"/>
<sequence length="430" mass="45977">MAPLSHLILLSLVLTLAPTPSKPEPLKLTLFRTPSLPHHSDSLLLASLFRGRRHPGLSVPVVSGAPFGSGQYFAHLRVGSPPQTLTLVTDTGSDLIWLKCSPCRNCSHHKPNSAFFFRHSASFSLVHCYSSACSLLPPPPHSHCNHTRLHSPCRYKYTYGDSSVSEGFFSTETATMNTSSGREAQVPGIAFGCGFEASGPSLSGPSFSGAVGVLGLGRGAVSFASQAGRSTFSYCLADYTDAPPLSSYLLLGPHEPTKPMSFTPIITNPLAPTFYYVAIEKVSVQGRSLEIEPSVWAVDSEGNGGTVIDSGTTLSFLVEPAYRKILAAFEERVGKKERVPKVQSFDLCVNASGEVKLPTLKLGLKGGAVMAPPPSNYFLEVEPGVKCLAIQSVPRADGFSILGNLFQQGFLFVFDNERSRLGFSQTGCAS</sequence>
<protein>
    <recommendedName>
        <fullName evidence="8">Peptidase A1 domain-containing protein</fullName>
    </recommendedName>
</protein>
<organism evidence="9 10">
    <name type="scientific">Amborella trichopoda</name>
    <dbReference type="NCBI Taxonomy" id="13333"/>
    <lineage>
        <taxon>Eukaryota</taxon>
        <taxon>Viridiplantae</taxon>
        <taxon>Streptophyta</taxon>
        <taxon>Embryophyta</taxon>
        <taxon>Tracheophyta</taxon>
        <taxon>Spermatophyta</taxon>
        <taxon>Magnoliopsida</taxon>
        <taxon>Amborellales</taxon>
        <taxon>Amborellaceae</taxon>
        <taxon>Amborella</taxon>
    </lineage>
</organism>
<dbReference type="eggNOG" id="KOG1339">
    <property type="taxonomic scope" value="Eukaryota"/>
</dbReference>
<dbReference type="SUPFAM" id="SSF50630">
    <property type="entry name" value="Acid proteases"/>
    <property type="match status" value="1"/>
</dbReference>
<name>W1NFU6_AMBTC</name>
<evidence type="ECO:0000256" key="4">
    <source>
        <dbReference type="ARBA" id="ARBA00022801"/>
    </source>
</evidence>
<dbReference type="CDD" id="cd05476">
    <property type="entry name" value="pepsin_A_like_plant"/>
    <property type="match status" value="1"/>
</dbReference>
<dbReference type="Pfam" id="PF14543">
    <property type="entry name" value="TAXi_N"/>
    <property type="match status" value="1"/>
</dbReference>
<dbReference type="OrthoDB" id="2747330at2759"/>
<dbReference type="HOGENOM" id="CLU_005738_8_0_1"/>
<evidence type="ECO:0000313" key="9">
    <source>
        <dbReference type="EMBL" id="ERM94069.1"/>
    </source>
</evidence>
<keyword evidence="4" id="KW-0378">Hydrolase</keyword>
<feature type="domain" description="Peptidase A1" evidence="8">
    <location>
        <begin position="72"/>
        <end position="424"/>
    </location>
</feature>
<dbReference type="InterPro" id="IPR021109">
    <property type="entry name" value="Peptidase_aspartic_dom_sf"/>
</dbReference>
<keyword evidence="10" id="KW-1185">Reference proteome</keyword>
<evidence type="ECO:0000256" key="2">
    <source>
        <dbReference type="ARBA" id="ARBA00022670"/>
    </source>
</evidence>
<dbReference type="InterPro" id="IPR051708">
    <property type="entry name" value="Plant_Aspart_Prot_A1"/>
</dbReference>
<keyword evidence="5" id="KW-0325">Glycoprotein</keyword>
<dbReference type="GO" id="GO:0006508">
    <property type="term" value="P:proteolysis"/>
    <property type="evidence" value="ECO:0007669"/>
    <property type="project" value="UniProtKB-KW"/>
</dbReference>
<dbReference type="OMA" id="CRYEYSY"/>